<dbReference type="SUPFAM" id="SSF52540">
    <property type="entry name" value="P-loop containing nucleoside triphosphate hydrolases"/>
    <property type="match status" value="1"/>
</dbReference>
<dbReference type="InterPro" id="IPR000795">
    <property type="entry name" value="T_Tr_GTP-bd_dom"/>
</dbReference>
<dbReference type="Pfam" id="PF00009">
    <property type="entry name" value="GTP_EFTU"/>
    <property type="match status" value="1"/>
</dbReference>
<evidence type="ECO:0000313" key="4">
    <source>
        <dbReference type="Ensembl" id="ENSCCRP00010054563.1"/>
    </source>
</evidence>
<evidence type="ECO:0000256" key="1">
    <source>
        <dbReference type="SAM" id="MobiDB-lite"/>
    </source>
</evidence>
<proteinExistence type="predicted"/>
<dbReference type="Pfam" id="PF21131">
    <property type="entry name" value="eEFSec_4th"/>
    <property type="match status" value="1"/>
</dbReference>
<reference evidence="4" key="1">
    <citation type="submission" date="2025-08" db="UniProtKB">
        <authorList>
            <consortium name="Ensembl"/>
        </authorList>
    </citation>
    <scope>IDENTIFICATION</scope>
</reference>
<dbReference type="Ensembl" id="ENSCCRT00010059785.1">
    <property type="protein sequence ID" value="ENSCCRP00010054563.1"/>
    <property type="gene ID" value="ENSCCRG00010023129.1"/>
</dbReference>
<dbReference type="Gene3D" id="2.40.30.10">
    <property type="entry name" value="Translation factors"/>
    <property type="match status" value="1"/>
</dbReference>
<organism evidence="4 5">
    <name type="scientific">Cyprinus carpio</name>
    <name type="common">Common carp</name>
    <dbReference type="NCBI Taxonomy" id="7962"/>
    <lineage>
        <taxon>Eukaryota</taxon>
        <taxon>Metazoa</taxon>
        <taxon>Chordata</taxon>
        <taxon>Craniata</taxon>
        <taxon>Vertebrata</taxon>
        <taxon>Euteleostomi</taxon>
        <taxon>Actinopterygii</taxon>
        <taxon>Neopterygii</taxon>
        <taxon>Teleostei</taxon>
        <taxon>Ostariophysi</taxon>
        <taxon>Cypriniformes</taxon>
        <taxon>Cyprinidae</taxon>
        <taxon>Cyprininae</taxon>
        <taxon>Cyprinus</taxon>
    </lineage>
</organism>
<reference evidence="4" key="2">
    <citation type="submission" date="2025-09" db="UniProtKB">
        <authorList>
            <consortium name="Ensembl"/>
        </authorList>
    </citation>
    <scope>IDENTIFICATION</scope>
</reference>
<dbReference type="Proteomes" id="UP000694427">
    <property type="component" value="Unplaced"/>
</dbReference>
<accession>A0A8C1KYQ2</accession>
<evidence type="ECO:0000259" key="2">
    <source>
        <dbReference type="Pfam" id="PF00009"/>
    </source>
</evidence>
<keyword evidence="5" id="KW-1185">Reference proteome</keyword>
<dbReference type="InterPro" id="IPR027417">
    <property type="entry name" value="P-loop_NTPase"/>
</dbReference>
<dbReference type="AlphaFoldDB" id="A0A8C1KYQ2"/>
<dbReference type="GO" id="GO:0005525">
    <property type="term" value="F:GTP binding"/>
    <property type="evidence" value="ECO:0007669"/>
    <property type="project" value="InterPro"/>
</dbReference>
<dbReference type="GO" id="GO:0001514">
    <property type="term" value="P:selenocysteine incorporation"/>
    <property type="evidence" value="ECO:0007669"/>
    <property type="project" value="TreeGrafter"/>
</dbReference>
<dbReference type="InterPro" id="IPR049394">
    <property type="entry name" value="eEFSec_C"/>
</dbReference>
<feature type="domain" description="Selenocysteine-specific elongation factor C-terminal RIFT" evidence="3">
    <location>
        <begin position="308"/>
        <end position="431"/>
    </location>
</feature>
<dbReference type="Gene3D" id="3.40.50.300">
    <property type="entry name" value="P-loop containing nucleotide triphosphate hydrolases"/>
    <property type="match status" value="1"/>
</dbReference>
<evidence type="ECO:0000313" key="5">
    <source>
        <dbReference type="Proteomes" id="UP000694427"/>
    </source>
</evidence>
<dbReference type="PANTHER" id="PTHR43721">
    <property type="entry name" value="ELONGATION FACTOR TU-RELATED"/>
    <property type="match status" value="1"/>
</dbReference>
<sequence length="436" mass="48225">ESSPPNTLNFNVGVLGHVDSGKTSFARAAFTVPLPEHLRESCGDRQYDSLQFTLVDCTGHASLIRTIIGSAQIIDLMMLVVNVVKGMQTQTAECLLIGQLTCSHTIVILNKTDLLPSCPIIAVAAKPGGPEFPETDEPQGIPGLIDLLKAQAFFPHRDPSGSLLMAVDHCFSIRGQGTVITGNILQGSLSVNDTVEIPALKVFMYFYTKLYNTYTTNQNFGSNLCRCISFFNQVFPRNENGDCSPTSQEERADFFSFDWEFHHLDEYLTCQTEGGRGEPQQWALLELAFHGKLLEGFEDKNYTETALPRLKISKDKQKEGAVERVTDDYTVIGRNLFKKETNLQLFVGLKVTLSTGETGSIEGGFGQSGKIKIRIPEGLKEETKQLLSSSSKNKGKGGAKNESSKLEETKPDAQPVTIHLNFKRYIYDPHKKMVQS</sequence>
<evidence type="ECO:0000259" key="3">
    <source>
        <dbReference type="Pfam" id="PF21131"/>
    </source>
</evidence>
<feature type="compositionally biased region" description="Basic and acidic residues" evidence="1">
    <location>
        <begin position="402"/>
        <end position="411"/>
    </location>
</feature>
<feature type="region of interest" description="Disordered" evidence="1">
    <location>
        <begin position="383"/>
        <end position="415"/>
    </location>
</feature>
<dbReference type="GO" id="GO:0003924">
    <property type="term" value="F:GTPase activity"/>
    <property type="evidence" value="ECO:0007669"/>
    <property type="project" value="InterPro"/>
</dbReference>
<dbReference type="GO" id="GO:0003746">
    <property type="term" value="F:translation elongation factor activity"/>
    <property type="evidence" value="ECO:0007669"/>
    <property type="project" value="TreeGrafter"/>
</dbReference>
<name>A0A8C1KYQ2_CYPCA</name>
<protein>
    <submittedName>
        <fullName evidence="4">Eukaryotic elongation factor, selenocysteine-tRNA-specific</fullName>
    </submittedName>
</protein>
<dbReference type="InterPro" id="IPR050055">
    <property type="entry name" value="EF-Tu_GTPase"/>
</dbReference>
<dbReference type="PANTHER" id="PTHR43721:SF11">
    <property type="entry name" value="SELENOCYSTEINE-SPECIFIC ELONGATION FACTOR"/>
    <property type="match status" value="1"/>
</dbReference>
<feature type="domain" description="Tr-type G" evidence="2">
    <location>
        <begin position="47"/>
        <end position="115"/>
    </location>
</feature>